<evidence type="ECO:0000313" key="3">
    <source>
        <dbReference type="Proteomes" id="UP000324748"/>
    </source>
</evidence>
<name>A0A5B0QVC7_PUCGR</name>
<accession>A0A5B0QVC7</accession>
<dbReference type="Proteomes" id="UP000325313">
    <property type="component" value="Unassembled WGS sequence"/>
</dbReference>
<proteinExistence type="predicted"/>
<dbReference type="AlphaFoldDB" id="A0A5B0QVC7"/>
<reference evidence="3 4" key="1">
    <citation type="submission" date="2019-05" db="EMBL/GenBank/DDBJ databases">
        <title>Emergence of the Ug99 lineage of the wheat stem rust pathogen through somatic hybridization.</title>
        <authorList>
            <person name="Li F."/>
            <person name="Upadhyaya N.M."/>
            <person name="Sperschneider J."/>
            <person name="Matny O."/>
            <person name="Nguyen-Phuc H."/>
            <person name="Mago R."/>
            <person name="Raley C."/>
            <person name="Miller M.E."/>
            <person name="Silverstein K.A.T."/>
            <person name="Henningsen E."/>
            <person name="Hirsch C.D."/>
            <person name="Visser B."/>
            <person name="Pretorius Z.A."/>
            <person name="Steffenson B.J."/>
            <person name="Schwessinger B."/>
            <person name="Dodds P.N."/>
            <person name="Figueroa M."/>
        </authorList>
    </citation>
    <scope>NUCLEOTIDE SEQUENCE [LARGE SCALE GENOMIC DNA]</scope>
    <source>
        <strain evidence="1">21-0</strain>
        <strain evidence="2 4">Ug99</strain>
    </source>
</reference>
<evidence type="ECO:0000313" key="4">
    <source>
        <dbReference type="Proteomes" id="UP000325313"/>
    </source>
</evidence>
<evidence type="ECO:0000313" key="1">
    <source>
        <dbReference type="EMBL" id="KAA1117248.1"/>
    </source>
</evidence>
<protein>
    <submittedName>
        <fullName evidence="1">Uncharacterized protein</fullName>
    </submittedName>
</protein>
<dbReference type="EMBL" id="VDEP01000150">
    <property type="protein sequence ID" value="KAA1127770.1"/>
    <property type="molecule type" value="Genomic_DNA"/>
</dbReference>
<dbReference type="EMBL" id="VSWC01000002">
    <property type="protein sequence ID" value="KAA1117248.1"/>
    <property type="molecule type" value="Genomic_DNA"/>
</dbReference>
<dbReference type="Proteomes" id="UP000324748">
    <property type="component" value="Unassembled WGS sequence"/>
</dbReference>
<evidence type="ECO:0000313" key="2">
    <source>
        <dbReference type="EMBL" id="KAA1127770.1"/>
    </source>
</evidence>
<keyword evidence="3" id="KW-1185">Reference proteome</keyword>
<comment type="caution">
    <text evidence="1">The sequence shown here is derived from an EMBL/GenBank/DDBJ whole genome shotgun (WGS) entry which is preliminary data.</text>
</comment>
<sequence length="138" mass="14716">MVPHDPTRAYLIDPDASSISHDHHSCGPNVGIPSSHLQQGYENSGIYEVAISGSKNPDPRTGTGLAIIGPMNPPGSSVLPETSKPVNRFLAKTPCANLIRATAAHGRVVSTSTRKQKQTREQIEAAKALTAVKRAERE</sequence>
<gene>
    <name evidence="1" type="ORF">PGT21_000535</name>
    <name evidence="2" type="ORF">PGTUg99_001395</name>
</gene>
<organism evidence="1 3">
    <name type="scientific">Puccinia graminis f. sp. tritici</name>
    <dbReference type="NCBI Taxonomy" id="56615"/>
    <lineage>
        <taxon>Eukaryota</taxon>
        <taxon>Fungi</taxon>
        <taxon>Dikarya</taxon>
        <taxon>Basidiomycota</taxon>
        <taxon>Pucciniomycotina</taxon>
        <taxon>Pucciniomycetes</taxon>
        <taxon>Pucciniales</taxon>
        <taxon>Pucciniaceae</taxon>
        <taxon>Puccinia</taxon>
    </lineage>
</organism>